<dbReference type="EnsemblPlants" id="KEH24944">
    <property type="protein sequence ID" value="KEH24944"/>
    <property type="gene ID" value="MTR_6g009810"/>
</dbReference>
<gene>
    <name evidence="1" type="ordered locus">MTR_6g009810</name>
</gene>
<dbReference type="AlphaFoldDB" id="A0A072U5C9"/>
<dbReference type="HOGENOM" id="CLU_2227144_0_0_1"/>
<evidence type="ECO:0000313" key="2">
    <source>
        <dbReference type="EnsemblPlants" id="KEH24944"/>
    </source>
</evidence>
<keyword evidence="3" id="KW-1185">Reference proteome</keyword>
<dbReference type="EMBL" id="CM001222">
    <property type="protein sequence ID" value="KEH24944.1"/>
    <property type="molecule type" value="Genomic_DNA"/>
</dbReference>
<evidence type="ECO:0000313" key="1">
    <source>
        <dbReference type="EMBL" id="KEH24944.1"/>
    </source>
</evidence>
<reference evidence="1 3" key="2">
    <citation type="journal article" date="2014" name="BMC Genomics">
        <title>An improved genome release (version Mt4.0) for the model legume Medicago truncatula.</title>
        <authorList>
            <person name="Tang H."/>
            <person name="Krishnakumar V."/>
            <person name="Bidwell S."/>
            <person name="Rosen B."/>
            <person name="Chan A."/>
            <person name="Zhou S."/>
            <person name="Gentzbittel L."/>
            <person name="Childs K.L."/>
            <person name="Yandell M."/>
            <person name="Gundlach H."/>
            <person name="Mayer K.F."/>
            <person name="Schwartz D.C."/>
            <person name="Town C.D."/>
        </authorList>
    </citation>
    <scope>GENOME REANNOTATION</scope>
    <source>
        <strain evidence="1">A17</strain>
        <strain evidence="2 3">cv. Jemalong A17</strain>
    </source>
</reference>
<sequence>MSLSCLVDINVMLDTEEPPSTGDCCIYKVPSKIRKLNEEAYTLPKSFPLAPFTTFKPSSKTWNVTNSFTSKLFSKETGGCLNTLVNYIESIVVNLVSNSKHHINEI</sequence>
<proteinExistence type="predicted"/>
<reference evidence="2" key="3">
    <citation type="submission" date="2015-04" db="UniProtKB">
        <authorList>
            <consortium name="EnsemblPlants"/>
        </authorList>
    </citation>
    <scope>IDENTIFICATION</scope>
    <source>
        <strain evidence="2">cv. Jemalong A17</strain>
    </source>
</reference>
<name>A0A072U5C9_MEDTR</name>
<accession>A0A072U5C9</accession>
<protein>
    <submittedName>
        <fullName evidence="1 2">Uncharacterized protein</fullName>
    </submittedName>
</protein>
<reference evidence="1 3" key="1">
    <citation type="journal article" date="2011" name="Nature">
        <title>The Medicago genome provides insight into the evolution of rhizobial symbioses.</title>
        <authorList>
            <person name="Young N.D."/>
            <person name="Debelle F."/>
            <person name="Oldroyd G.E."/>
            <person name="Geurts R."/>
            <person name="Cannon S.B."/>
            <person name="Udvardi M.K."/>
            <person name="Benedito V.A."/>
            <person name="Mayer K.F."/>
            <person name="Gouzy J."/>
            <person name="Schoof H."/>
            <person name="Van de Peer Y."/>
            <person name="Proost S."/>
            <person name="Cook D.R."/>
            <person name="Meyers B.C."/>
            <person name="Spannagl M."/>
            <person name="Cheung F."/>
            <person name="De Mita S."/>
            <person name="Krishnakumar V."/>
            <person name="Gundlach H."/>
            <person name="Zhou S."/>
            <person name="Mudge J."/>
            <person name="Bharti A.K."/>
            <person name="Murray J.D."/>
            <person name="Naoumkina M.A."/>
            <person name="Rosen B."/>
            <person name="Silverstein K.A."/>
            <person name="Tang H."/>
            <person name="Rombauts S."/>
            <person name="Zhao P.X."/>
            <person name="Zhou P."/>
            <person name="Barbe V."/>
            <person name="Bardou P."/>
            <person name="Bechner M."/>
            <person name="Bellec A."/>
            <person name="Berger A."/>
            <person name="Berges H."/>
            <person name="Bidwell S."/>
            <person name="Bisseling T."/>
            <person name="Choisne N."/>
            <person name="Couloux A."/>
            <person name="Denny R."/>
            <person name="Deshpande S."/>
            <person name="Dai X."/>
            <person name="Doyle J.J."/>
            <person name="Dudez A.M."/>
            <person name="Farmer A.D."/>
            <person name="Fouteau S."/>
            <person name="Franken C."/>
            <person name="Gibelin C."/>
            <person name="Gish J."/>
            <person name="Goldstein S."/>
            <person name="Gonzalez A.J."/>
            <person name="Green P.J."/>
            <person name="Hallab A."/>
            <person name="Hartog M."/>
            <person name="Hua A."/>
            <person name="Humphray S.J."/>
            <person name="Jeong D.H."/>
            <person name="Jing Y."/>
            <person name="Jocker A."/>
            <person name="Kenton S.M."/>
            <person name="Kim D.J."/>
            <person name="Klee K."/>
            <person name="Lai H."/>
            <person name="Lang C."/>
            <person name="Lin S."/>
            <person name="Macmil S.L."/>
            <person name="Magdelenat G."/>
            <person name="Matthews L."/>
            <person name="McCorrison J."/>
            <person name="Monaghan E.L."/>
            <person name="Mun J.H."/>
            <person name="Najar F.Z."/>
            <person name="Nicholson C."/>
            <person name="Noirot C."/>
            <person name="O'Bleness M."/>
            <person name="Paule C.R."/>
            <person name="Poulain J."/>
            <person name="Prion F."/>
            <person name="Qin B."/>
            <person name="Qu C."/>
            <person name="Retzel E.F."/>
            <person name="Riddle C."/>
            <person name="Sallet E."/>
            <person name="Samain S."/>
            <person name="Samson N."/>
            <person name="Sanders I."/>
            <person name="Saurat O."/>
            <person name="Scarpelli C."/>
            <person name="Schiex T."/>
            <person name="Segurens B."/>
            <person name="Severin A.J."/>
            <person name="Sherrier D.J."/>
            <person name="Shi R."/>
            <person name="Sims S."/>
            <person name="Singer S.R."/>
            <person name="Sinharoy S."/>
            <person name="Sterck L."/>
            <person name="Viollet A."/>
            <person name="Wang B.B."/>
            <person name="Wang K."/>
            <person name="Wang M."/>
            <person name="Wang X."/>
            <person name="Warfsmann J."/>
            <person name="Weissenbach J."/>
            <person name="White D.D."/>
            <person name="White J.D."/>
            <person name="Wiley G.B."/>
            <person name="Wincker P."/>
            <person name="Xing Y."/>
            <person name="Yang L."/>
            <person name="Yao Z."/>
            <person name="Ying F."/>
            <person name="Zhai J."/>
            <person name="Zhou L."/>
            <person name="Zuber A."/>
            <person name="Denarie J."/>
            <person name="Dixon R.A."/>
            <person name="May G.D."/>
            <person name="Schwartz D.C."/>
            <person name="Rogers J."/>
            <person name="Quetier F."/>
            <person name="Town C.D."/>
            <person name="Roe B.A."/>
        </authorList>
    </citation>
    <scope>NUCLEOTIDE SEQUENCE [LARGE SCALE GENOMIC DNA]</scope>
    <source>
        <strain evidence="1">A17</strain>
        <strain evidence="2 3">cv. Jemalong A17</strain>
    </source>
</reference>
<organism evidence="1 3">
    <name type="scientific">Medicago truncatula</name>
    <name type="common">Barrel medic</name>
    <name type="synonym">Medicago tribuloides</name>
    <dbReference type="NCBI Taxonomy" id="3880"/>
    <lineage>
        <taxon>Eukaryota</taxon>
        <taxon>Viridiplantae</taxon>
        <taxon>Streptophyta</taxon>
        <taxon>Embryophyta</taxon>
        <taxon>Tracheophyta</taxon>
        <taxon>Spermatophyta</taxon>
        <taxon>Magnoliopsida</taxon>
        <taxon>eudicotyledons</taxon>
        <taxon>Gunneridae</taxon>
        <taxon>Pentapetalae</taxon>
        <taxon>rosids</taxon>
        <taxon>fabids</taxon>
        <taxon>Fabales</taxon>
        <taxon>Fabaceae</taxon>
        <taxon>Papilionoideae</taxon>
        <taxon>50 kb inversion clade</taxon>
        <taxon>NPAAA clade</taxon>
        <taxon>Hologalegina</taxon>
        <taxon>IRL clade</taxon>
        <taxon>Trifolieae</taxon>
        <taxon>Medicago</taxon>
    </lineage>
</organism>
<evidence type="ECO:0000313" key="3">
    <source>
        <dbReference type="Proteomes" id="UP000002051"/>
    </source>
</evidence>
<dbReference type="Proteomes" id="UP000002051">
    <property type="component" value="Chromosome 6"/>
</dbReference>
<dbReference type="PaxDb" id="3880-AES74685"/>